<organism evidence="2 3">
    <name type="scientific">Liparis tanakae</name>
    <name type="common">Tanaka's snailfish</name>
    <dbReference type="NCBI Taxonomy" id="230148"/>
    <lineage>
        <taxon>Eukaryota</taxon>
        <taxon>Metazoa</taxon>
        <taxon>Chordata</taxon>
        <taxon>Craniata</taxon>
        <taxon>Vertebrata</taxon>
        <taxon>Euteleostomi</taxon>
        <taxon>Actinopterygii</taxon>
        <taxon>Neopterygii</taxon>
        <taxon>Teleostei</taxon>
        <taxon>Neoteleostei</taxon>
        <taxon>Acanthomorphata</taxon>
        <taxon>Eupercaria</taxon>
        <taxon>Perciformes</taxon>
        <taxon>Cottioidei</taxon>
        <taxon>Cottales</taxon>
        <taxon>Liparidae</taxon>
        <taxon>Liparis</taxon>
    </lineage>
</organism>
<accession>A0A4Z2F8W7</accession>
<keyword evidence="3" id="KW-1185">Reference proteome</keyword>
<evidence type="ECO:0000313" key="3">
    <source>
        <dbReference type="Proteomes" id="UP000314294"/>
    </source>
</evidence>
<protein>
    <submittedName>
        <fullName evidence="2">Uncharacterized protein</fullName>
    </submittedName>
</protein>
<evidence type="ECO:0000313" key="2">
    <source>
        <dbReference type="EMBL" id="TNN37405.1"/>
    </source>
</evidence>
<reference evidence="2 3" key="1">
    <citation type="submission" date="2019-03" db="EMBL/GenBank/DDBJ databases">
        <title>First draft genome of Liparis tanakae, snailfish: a comprehensive survey of snailfish specific genes.</title>
        <authorList>
            <person name="Kim W."/>
            <person name="Song I."/>
            <person name="Jeong J.-H."/>
            <person name="Kim D."/>
            <person name="Kim S."/>
            <person name="Ryu S."/>
            <person name="Song J.Y."/>
            <person name="Lee S.K."/>
        </authorList>
    </citation>
    <scope>NUCLEOTIDE SEQUENCE [LARGE SCALE GENOMIC DNA]</scope>
    <source>
        <tissue evidence="2">Muscle</tissue>
    </source>
</reference>
<comment type="caution">
    <text evidence="2">The sequence shown here is derived from an EMBL/GenBank/DDBJ whole genome shotgun (WGS) entry which is preliminary data.</text>
</comment>
<evidence type="ECO:0000256" key="1">
    <source>
        <dbReference type="SAM" id="Phobius"/>
    </source>
</evidence>
<dbReference type="Proteomes" id="UP000314294">
    <property type="component" value="Unassembled WGS sequence"/>
</dbReference>
<keyword evidence="1" id="KW-0472">Membrane</keyword>
<sequence>MNFSMFSSFNTFSINSVCSSVQKCVVALVFSSALSERELVTSLLLQLLKRLSFLADPEFLQFLFNGFGLWVLQFLFDGFGFWVLLFLFDVWGLWVLLTTKLLLALCSRAFHQPRYLTQPQSVS</sequence>
<name>A0A4Z2F8W7_9TELE</name>
<dbReference type="AlphaFoldDB" id="A0A4Z2F8W7"/>
<dbReference type="EMBL" id="SRLO01001493">
    <property type="protein sequence ID" value="TNN37405.1"/>
    <property type="molecule type" value="Genomic_DNA"/>
</dbReference>
<feature type="transmembrane region" description="Helical" evidence="1">
    <location>
        <begin position="82"/>
        <end position="105"/>
    </location>
</feature>
<proteinExistence type="predicted"/>
<gene>
    <name evidence="2" type="ORF">EYF80_052429</name>
</gene>
<keyword evidence="1" id="KW-1133">Transmembrane helix</keyword>
<keyword evidence="1" id="KW-0812">Transmembrane</keyword>